<evidence type="ECO:0000313" key="2">
    <source>
        <dbReference type="Proteomes" id="UP000814033"/>
    </source>
</evidence>
<name>A0ACB8RG51_9AGAM</name>
<protein>
    <submittedName>
        <fullName evidence="1">Uncharacterized protein</fullName>
    </submittedName>
</protein>
<organism evidence="1 2">
    <name type="scientific">Auriscalpium vulgare</name>
    <dbReference type="NCBI Taxonomy" id="40419"/>
    <lineage>
        <taxon>Eukaryota</taxon>
        <taxon>Fungi</taxon>
        <taxon>Dikarya</taxon>
        <taxon>Basidiomycota</taxon>
        <taxon>Agaricomycotina</taxon>
        <taxon>Agaricomycetes</taxon>
        <taxon>Russulales</taxon>
        <taxon>Auriscalpiaceae</taxon>
        <taxon>Auriscalpium</taxon>
    </lineage>
</organism>
<accession>A0ACB8RG51</accession>
<reference evidence="1" key="1">
    <citation type="submission" date="2021-02" db="EMBL/GenBank/DDBJ databases">
        <authorList>
            <consortium name="DOE Joint Genome Institute"/>
            <person name="Ahrendt S."/>
            <person name="Looney B.P."/>
            <person name="Miyauchi S."/>
            <person name="Morin E."/>
            <person name="Drula E."/>
            <person name="Courty P.E."/>
            <person name="Chicoki N."/>
            <person name="Fauchery L."/>
            <person name="Kohler A."/>
            <person name="Kuo A."/>
            <person name="Labutti K."/>
            <person name="Pangilinan J."/>
            <person name="Lipzen A."/>
            <person name="Riley R."/>
            <person name="Andreopoulos W."/>
            <person name="He G."/>
            <person name="Johnson J."/>
            <person name="Barry K.W."/>
            <person name="Grigoriev I.V."/>
            <person name="Nagy L."/>
            <person name="Hibbett D."/>
            <person name="Henrissat B."/>
            <person name="Matheny P.B."/>
            <person name="Labbe J."/>
            <person name="Martin F."/>
        </authorList>
    </citation>
    <scope>NUCLEOTIDE SEQUENCE</scope>
    <source>
        <strain evidence="1">FP105234-sp</strain>
    </source>
</reference>
<reference evidence="1" key="2">
    <citation type="journal article" date="2022" name="New Phytol.">
        <title>Evolutionary transition to the ectomycorrhizal habit in the genomes of a hyperdiverse lineage of mushroom-forming fungi.</title>
        <authorList>
            <person name="Looney B."/>
            <person name="Miyauchi S."/>
            <person name="Morin E."/>
            <person name="Drula E."/>
            <person name="Courty P.E."/>
            <person name="Kohler A."/>
            <person name="Kuo A."/>
            <person name="LaButti K."/>
            <person name="Pangilinan J."/>
            <person name="Lipzen A."/>
            <person name="Riley R."/>
            <person name="Andreopoulos W."/>
            <person name="He G."/>
            <person name="Johnson J."/>
            <person name="Nolan M."/>
            <person name="Tritt A."/>
            <person name="Barry K.W."/>
            <person name="Grigoriev I.V."/>
            <person name="Nagy L.G."/>
            <person name="Hibbett D."/>
            <person name="Henrissat B."/>
            <person name="Matheny P.B."/>
            <person name="Labbe J."/>
            <person name="Martin F.M."/>
        </authorList>
    </citation>
    <scope>NUCLEOTIDE SEQUENCE</scope>
    <source>
        <strain evidence="1">FP105234-sp</strain>
    </source>
</reference>
<gene>
    <name evidence="1" type="ORF">FA95DRAFT_1563854</name>
</gene>
<comment type="caution">
    <text evidence="1">The sequence shown here is derived from an EMBL/GenBank/DDBJ whole genome shotgun (WGS) entry which is preliminary data.</text>
</comment>
<dbReference type="Proteomes" id="UP000814033">
    <property type="component" value="Unassembled WGS sequence"/>
</dbReference>
<sequence length="137" mass="15223">MGQVVNADFMRQSQLRAAYEAVHPKSSGTSMPLAVPLAEDDGGHDEDQDDRASYYSDRSDSVVLSESDSSASSDDLDWLPETFRDPFVVREDPAHQFMPVVEFNVDLSTVAEFTDANHFFDEIAAVERYVQCPLSSP</sequence>
<evidence type="ECO:0000313" key="1">
    <source>
        <dbReference type="EMBL" id="KAI0042882.1"/>
    </source>
</evidence>
<keyword evidence="2" id="KW-1185">Reference proteome</keyword>
<dbReference type="EMBL" id="MU276043">
    <property type="protein sequence ID" value="KAI0042882.1"/>
    <property type="molecule type" value="Genomic_DNA"/>
</dbReference>
<proteinExistence type="predicted"/>